<sequence length="307" mass="32686">MNLRASIVATCVGAAFFGVGYMWNYQPDIVNPDEIWSIFQSEHRKARAAVSRVLIEPHSAHFRGLRTVEADAARYVCGVVNAKNRAGHAIDAAFVYTVASDFARVDDDGRITSQHFAYKSCPTATEVRTAEQQMPVTPGALAVAKAVGKVIPPSSGGTMEQQLGQLAARTAAVAPGAAGSPGPARTGPAGTGPVPAGQPSVSPVKPVPDSEPIWQADRPPVAWPAPPSGQCPAKSTQERTAAESLAVAKEIEARWEQSRTLETKRVSSEEIKRARCALLAIDPADKDYPQAWAAFVRLRNIERDLAG</sequence>
<evidence type="ECO:0000256" key="1">
    <source>
        <dbReference type="SAM" id="MobiDB-lite"/>
    </source>
</evidence>
<protein>
    <submittedName>
        <fullName evidence="2">Uncharacterized protein</fullName>
    </submittedName>
</protein>
<dbReference type="EMBL" id="SPQU01000002">
    <property type="protein sequence ID" value="TFV41797.1"/>
    <property type="molecule type" value="Genomic_DNA"/>
</dbReference>
<gene>
    <name evidence="2" type="ORF">E4K66_05635</name>
</gene>
<dbReference type="RefSeq" id="WP_135168353.1">
    <property type="nucleotide sequence ID" value="NZ_SPQU01000002.1"/>
</dbReference>
<organism evidence="2 3">
    <name type="scientific">Bradyrhizobium frederickii</name>
    <dbReference type="NCBI Taxonomy" id="2560054"/>
    <lineage>
        <taxon>Bacteria</taxon>
        <taxon>Pseudomonadati</taxon>
        <taxon>Pseudomonadota</taxon>
        <taxon>Alphaproteobacteria</taxon>
        <taxon>Hyphomicrobiales</taxon>
        <taxon>Nitrobacteraceae</taxon>
        <taxon>Bradyrhizobium</taxon>
    </lineage>
</organism>
<name>A0A4Y9LGK8_9BRAD</name>
<evidence type="ECO:0000313" key="3">
    <source>
        <dbReference type="Proteomes" id="UP000298225"/>
    </source>
</evidence>
<reference evidence="2 3" key="1">
    <citation type="submission" date="2019-03" db="EMBL/GenBank/DDBJ databases">
        <title>Bradyrhizobium strains diversity isolated from Chamaecrista fasciculata.</title>
        <authorList>
            <person name="Urquiaga M.C.O."/>
            <person name="Hungria M."/>
            <person name="Delamuta J.R.M."/>
        </authorList>
    </citation>
    <scope>NUCLEOTIDE SEQUENCE [LARGE SCALE GENOMIC DNA]</scope>
    <source>
        <strain evidence="2 3">CNPSo 3424</strain>
    </source>
</reference>
<feature type="compositionally biased region" description="Low complexity" evidence="1">
    <location>
        <begin position="170"/>
        <end position="204"/>
    </location>
</feature>
<dbReference type="Proteomes" id="UP000298225">
    <property type="component" value="Unassembled WGS sequence"/>
</dbReference>
<accession>A0A4Y9LGK8</accession>
<dbReference type="AlphaFoldDB" id="A0A4Y9LGK8"/>
<proteinExistence type="predicted"/>
<feature type="region of interest" description="Disordered" evidence="1">
    <location>
        <begin position="170"/>
        <end position="216"/>
    </location>
</feature>
<evidence type="ECO:0000313" key="2">
    <source>
        <dbReference type="EMBL" id="TFV41797.1"/>
    </source>
</evidence>
<keyword evidence="3" id="KW-1185">Reference proteome</keyword>
<dbReference type="OrthoDB" id="8264024at2"/>
<comment type="caution">
    <text evidence="2">The sequence shown here is derived from an EMBL/GenBank/DDBJ whole genome shotgun (WGS) entry which is preliminary data.</text>
</comment>